<evidence type="ECO:0000256" key="4">
    <source>
        <dbReference type="ARBA" id="ARBA00023065"/>
    </source>
</evidence>
<comment type="caution">
    <text evidence="7">The sequence shown here is derived from an EMBL/GenBank/DDBJ whole genome shotgun (WGS) entry which is preliminary data.</text>
</comment>
<evidence type="ECO:0000256" key="5">
    <source>
        <dbReference type="ARBA" id="ARBA00023136"/>
    </source>
</evidence>
<dbReference type="PRINTS" id="PR00125">
    <property type="entry name" value="ATPASEDELTA"/>
</dbReference>
<accession>A0A0G0WQQ4</accession>
<protein>
    <submittedName>
        <fullName evidence="7">ATP synthase subunit delta</fullName>
    </submittedName>
</protein>
<dbReference type="InterPro" id="IPR000711">
    <property type="entry name" value="ATPase_OSCP/dsu"/>
</dbReference>
<keyword evidence="3" id="KW-0375">Hydrogen ion transport</keyword>
<keyword evidence="5" id="KW-0472">Membrane</keyword>
<sequence length="130" mass="14776">MRQYEIQQWARVLVDMAETVPDERLDEAVSVFVSFLAEKGGLRYWREILRAMDHVWSHQYGAAHVTVTSAHPLSAKLRTTLEQTWPGADIQEKVDSEMIGGAVLRVDDRIFDGSVLGRLQQMKKHLGVLS</sequence>
<proteinExistence type="predicted"/>
<evidence type="ECO:0000313" key="7">
    <source>
        <dbReference type="EMBL" id="KKR86810.1"/>
    </source>
</evidence>
<evidence type="ECO:0000256" key="2">
    <source>
        <dbReference type="ARBA" id="ARBA00022448"/>
    </source>
</evidence>
<organism evidence="7 8">
    <name type="scientific">Candidatus Uhrbacteria bacterium GW2011_GWC2_41_11</name>
    <dbReference type="NCBI Taxonomy" id="1618985"/>
    <lineage>
        <taxon>Bacteria</taxon>
        <taxon>Candidatus Uhriibacteriota</taxon>
    </lineage>
</organism>
<keyword evidence="4" id="KW-0406">Ion transport</keyword>
<dbReference type="EMBL" id="LCAH01000008">
    <property type="protein sequence ID" value="KKR86810.1"/>
    <property type="molecule type" value="Genomic_DNA"/>
</dbReference>
<gene>
    <name evidence="7" type="ORF">UU35_C0008G0024</name>
</gene>
<evidence type="ECO:0000256" key="6">
    <source>
        <dbReference type="ARBA" id="ARBA00023310"/>
    </source>
</evidence>
<reference evidence="7 8" key="1">
    <citation type="journal article" date="2015" name="Nature">
        <title>rRNA introns, odd ribosomes, and small enigmatic genomes across a large radiation of phyla.</title>
        <authorList>
            <person name="Brown C.T."/>
            <person name="Hug L.A."/>
            <person name="Thomas B.C."/>
            <person name="Sharon I."/>
            <person name="Castelle C.J."/>
            <person name="Singh A."/>
            <person name="Wilkins M.J."/>
            <person name="Williams K.H."/>
            <person name="Banfield J.F."/>
        </authorList>
    </citation>
    <scope>NUCLEOTIDE SEQUENCE [LARGE SCALE GENOMIC DNA]</scope>
</reference>
<evidence type="ECO:0000256" key="1">
    <source>
        <dbReference type="ARBA" id="ARBA00004370"/>
    </source>
</evidence>
<dbReference type="PANTHER" id="PTHR11910">
    <property type="entry name" value="ATP SYNTHASE DELTA CHAIN"/>
    <property type="match status" value="1"/>
</dbReference>
<dbReference type="GO" id="GO:0046933">
    <property type="term" value="F:proton-transporting ATP synthase activity, rotational mechanism"/>
    <property type="evidence" value="ECO:0007669"/>
    <property type="project" value="InterPro"/>
</dbReference>
<comment type="subcellular location">
    <subcellularLocation>
        <location evidence="1">Membrane</location>
    </subcellularLocation>
</comment>
<evidence type="ECO:0000313" key="8">
    <source>
        <dbReference type="Proteomes" id="UP000034616"/>
    </source>
</evidence>
<dbReference type="GO" id="GO:0016020">
    <property type="term" value="C:membrane"/>
    <property type="evidence" value="ECO:0007669"/>
    <property type="project" value="UniProtKB-SubCell"/>
</dbReference>
<keyword evidence="6" id="KW-0066">ATP synthesis</keyword>
<name>A0A0G0WQQ4_9BACT</name>
<dbReference type="Pfam" id="PF00213">
    <property type="entry name" value="OSCP"/>
    <property type="match status" value="1"/>
</dbReference>
<dbReference type="AlphaFoldDB" id="A0A0G0WQQ4"/>
<dbReference type="Proteomes" id="UP000034616">
    <property type="component" value="Unassembled WGS sequence"/>
</dbReference>
<keyword evidence="2" id="KW-0813">Transport</keyword>
<evidence type="ECO:0000256" key="3">
    <source>
        <dbReference type="ARBA" id="ARBA00022781"/>
    </source>
</evidence>